<proteinExistence type="predicted"/>
<dbReference type="Pfam" id="PF25597">
    <property type="entry name" value="SH3_retrovirus"/>
    <property type="match status" value="1"/>
</dbReference>
<dbReference type="OrthoDB" id="5858677at2759"/>
<dbReference type="Gene3D" id="3.10.100.10">
    <property type="entry name" value="Mannose-Binding Protein A, subunit A"/>
    <property type="match status" value="1"/>
</dbReference>
<keyword evidence="4" id="KW-1185">Reference proteome</keyword>
<dbReference type="InterPro" id="IPR001304">
    <property type="entry name" value="C-type_lectin-like"/>
</dbReference>
<comment type="caution">
    <text evidence="3">The sequence shown here is derived from an EMBL/GenBank/DDBJ whole genome shotgun (WGS) entry which is preliminary data.</text>
</comment>
<dbReference type="PROSITE" id="PS50041">
    <property type="entry name" value="C_TYPE_LECTIN_2"/>
    <property type="match status" value="1"/>
</dbReference>
<evidence type="ECO:0000256" key="1">
    <source>
        <dbReference type="SAM" id="MobiDB-lite"/>
    </source>
</evidence>
<organism evidence="3 4">
    <name type="scientific">Pararge aegeria aegeria</name>
    <dbReference type="NCBI Taxonomy" id="348720"/>
    <lineage>
        <taxon>Eukaryota</taxon>
        <taxon>Metazoa</taxon>
        <taxon>Ecdysozoa</taxon>
        <taxon>Arthropoda</taxon>
        <taxon>Hexapoda</taxon>
        <taxon>Insecta</taxon>
        <taxon>Pterygota</taxon>
        <taxon>Neoptera</taxon>
        <taxon>Endopterygota</taxon>
        <taxon>Lepidoptera</taxon>
        <taxon>Glossata</taxon>
        <taxon>Ditrysia</taxon>
        <taxon>Papilionoidea</taxon>
        <taxon>Nymphalidae</taxon>
        <taxon>Satyrinae</taxon>
        <taxon>Satyrini</taxon>
        <taxon>Parargina</taxon>
        <taxon>Pararge</taxon>
    </lineage>
</organism>
<dbReference type="InterPro" id="IPR057670">
    <property type="entry name" value="SH3_retrovirus"/>
</dbReference>
<feature type="region of interest" description="Disordered" evidence="1">
    <location>
        <begin position="21"/>
        <end position="50"/>
    </location>
</feature>
<evidence type="ECO:0000313" key="3">
    <source>
        <dbReference type="EMBL" id="CAH2240588.1"/>
    </source>
</evidence>
<dbReference type="SUPFAM" id="SSF56436">
    <property type="entry name" value="C-type lectin-like"/>
    <property type="match status" value="1"/>
</dbReference>
<protein>
    <submittedName>
        <fullName evidence="3">Jg21062 protein</fullName>
    </submittedName>
</protein>
<dbReference type="Pfam" id="PF00059">
    <property type="entry name" value="Lectin_C"/>
    <property type="match status" value="1"/>
</dbReference>
<accession>A0A8S4RTU3</accession>
<dbReference type="AlphaFoldDB" id="A0A8S4RTU3"/>
<evidence type="ECO:0000259" key="2">
    <source>
        <dbReference type="PROSITE" id="PS50041"/>
    </source>
</evidence>
<feature type="region of interest" description="Disordered" evidence="1">
    <location>
        <begin position="837"/>
        <end position="866"/>
    </location>
</feature>
<dbReference type="InterPro" id="IPR016186">
    <property type="entry name" value="C-type_lectin-like/link_sf"/>
</dbReference>
<feature type="compositionally biased region" description="Polar residues" evidence="1">
    <location>
        <begin position="849"/>
        <end position="859"/>
    </location>
</feature>
<name>A0A8S4RTU3_9NEOP</name>
<gene>
    <name evidence="3" type="primary">jg21062</name>
    <name evidence="3" type="ORF">PAEG_LOCUS17163</name>
</gene>
<feature type="domain" description="C-type lectin" evidence="2">
    <location>
        <begin position="149"/>
        <end position="229"/>
    </location>
</feature>
<evidence type="ECO:0000313" key="4">
    <source>
        <dbReference type="Proteomes" id="UP000838756"/>
    </source>
</evidence>
<reference evidence="3" key="1">
    <citation type="submission" date="2022-03" db="EMBL/GenBank/DDBJ databases">
        <authorList>
            <person name="Lindestad O."/>
        </authorList>
    </citation>
    <scope>NUCLEOTIDE SEQUENCE</scope>
</reference>
<dbReference type="InterPro" id="IPR016187">
    <property type="entry name" value="CTDL_fold"/>
</dbReference>
<sequence length="866" mass="96507">MRSIKRCWNGDPAQVNAVLIGPQGGPTTSNESLGAAGNKRPRNGDFGTLYKRPMSSSELQSVEVMMMMMNKSDNVKGYRIYDPVKNKVTTSRDVIIQEKPKPQETVTVSLESTDSVGELVEESVVKLEPLNKSSSSESDYLDVDEELDLFRVDTTAQYDAVRAYLKELDISSAVWVGLIRSNPDGDFTWTDYRGLSGDGYWSAAPDARSAPLCAAADPAADYRWEARACGGPSVASFICELPVPQWALGNEGCMVRALPALTVLYLPESAAVQLTADCGLAGVKRVQCTGNVKREDLLKELSCTEEEQTTASPIITTPLISWQTATDTTFSDQDTSNEVNTEENITTEHEDDINQSTSIKLLSTIQNSLLSTTEQLVMTQPPIINKLYKVPLEKNINLDIVHNNLLYDNQKLPNNDDLFTNAQTKKLEEEKNLQHQKLHVELARLGNLETIFSQPTDHFVPPLVMAKAKISDDMTALSIEEKLAQQLSEHNGMQRDSENLKDLTSTEIPTKDIAAENSMNNSLFSTKTNDNQYIDYSKYLVPKKYTKYDEMKTKMSKNIKLEKNSKSSVDTTSNNPNAEEIDTTTVKSYAQNFHTSNIVRQIEEDTSLELTVIINEPRLHDEDNFTQENNSQIIYGQNHHNLPANISPVESLVASPIEHKVVMNDEVIKIEIIKNNNKHPNIDVTVFEVTTKVPVSENKIKNNTNIDSEQSKIDTTLENNVSSSKDTTPDVSENDLITASIRSTVDNITLSDSSTQTTGATLITIVADVDTEADSNLTLNYKEKNNTEESIMLYNASISENNNEFNETDITDNMEKNMTDTTPDIDDFQSPLLSAANEPLHKPTRSRRPQSLQNRNNKFNPFRILG</sequence>
<dbReference type="CDD" id="cd00037">
    <property type="entry name" value="CLECT"/>
    <property type="match status" value="1"/>
</dbReference>
<dbReference type="EMBL" id="CAKXAJ010025534">
    <property type="protein sequence ID" value="CAH2240588.1"/>
    <property type="molecule type" value="Genomic_DNA"/>
</dbReference>
<dbReference type="Proteomes" id="UP000838756">
    <property type="component" value="Unassembled WGS sequence"/>
</dbReference>